<dbReference type="RefSeq" id="WP_378614812.1">
    <property type="nucleotide sequence ID" value="NZ_JBHSAX010000019.1"/>
</dbReference>
<dbReference type="InterPro" id="IPR024516">
    <property type="entry name" value="Mce_C"/>
</dbReference>
<dbReference type="EMBL" id="JBHSAX010000019">
    <property type="protein sequence ID" value="MFC3965054.1"/>
    <property type="molecule type" value="Genomic_DNA"/>
</dbReference>
<protein>
    <submittedName>
        <fullName evidence="3">MlaD family protein</fullName>
    </submittedName>
</protein>
<dbReference type="NCBIfam" id="TIGR00996">
    <property type="entry name" value="Mtu_fam_mce"/>
    <property type="match status" value="1"/>
</dbReference>
<sequence length="345" mass="36535">MTHRRDLIGLTAFLLVAAVLTWMVHVTLQRDVTGETDTYSALFSDVSGLRVGDDVRVAGVQVGRVDAIVVHGQLAEVTFRVHRDQTLHGDTLASVTYQNLIGQRYLGLSRADFGDPAPLAPGARIPLEHTQPSFDISGLLNGFQPLFSTLDPADVDNLTSALIRALQGDDGAVTALIARTAALAQTFAGPDQILGTLIDNLAAVMTTLAAQSTNLQDTLAQTRALLDGLAAHRDALLDQTDRIATVVTDAATVVEGAAPALTEFIGREPGFAHHFVEGSDRFAYLGFNLPPLLQAMVRAVDSGAFVNAYVCDIGFSLIPGIDPVIAQVLAGSSPTGRPQHSPICR</sequence>
<feature type="domain" description="Mce/MlaD" evidence="1">
    <location>
        <begin position="36"/>
        <end position="109"/>
    </location>
</feature>
<proteinExistence type="predicted"/>
<dbReference type="InterPro" id="IPR005693">
    <property type="entry name" value="Mce"/>
</dbReference>
<dbReference type="Pfam" id="PF02470">
    <property type="entry name" value="MlaD"/>
    <property type="match status" value="1"/>
</dbReference>
<feature type="domain" description="Mammalian cell entry C-terminal" evidence="2">
    <location>
        <begin position="116"/>
        <end position="267"/>
    </location>
</feature>
<gene>
    <name evidence="3" type="ORF">ACFO0B_23960</name>
</gene>
<organism evidence="3 4">
    <name type="scientific">Nocardia jiangsuensis</name>
    <dbReference type="NCBI Taxonomy" id="1691563"/>
    <lineage>
        <taxon>Bacteria</taxon>
        <taxon>Bacillati</taxon>
        <taxon>Actinomycetota</taxon>
        <taxon>Actinomycetes</taxon>
        <taxon>Mycobacteriales</taxon>
        <taxon>Nocardiaceae</taxon>
        <taxon>Nocardia</taxon>
    </lineage>
</organism>
<accession>A0ABV8DYX9</accession>
<dbReference type="PANTHER" id="PTHR33371:SF17">
    <property type="entry name" value="MCE-FAMILY PROTEIN MCE1B"/>
    <property type="match status" value="1"/>
</dbReference>
<evidence type="ECO:0000313" key="4">
    <source>
        <dbReference type="Proteomes" id="UP001595696"/>
    </source>
</evidence>
<evidence type="ECO:0000259" key="2">
    <source>
        <dbReference type="Pfam" id="PF11887"/>
    </source>
</evidence>
<evidence type="ECO:0000313" key="3">
    <source>
        <dbReference type="EMBL" id="MFC3965054.1"/>
    </source>
</evidence>
<name>A0ABV8DYX9_9NOCA</name>
<dbReference type="InterPro" id="IPR003399">
    <property type="entry name" value="Mce/MlaD"/>
</dbReference>
<keyword evidence="4" id="KW-1185">Reference proteome</keyword>
<evidence type="ECO:0000259" key="1">
    <source>
        <dbReference type="Pfam" id="PF02470"/>
    </source>
</evidence>
<dbReference type="Pfam" id="PF11887">
    <property type="entry name" value="Mce4_CUP1"/>
    <property type="match status" value="1"/>
</dbReference>
<dbReference type="Proteomes" id="UP001595696">
    <property type="component" value="Unassembled WGS sequence"/>
</dbReference>
<dbReference type="PANTHER" id="PTHR33371">
    <property type="entry name" value="INTERMEMBRANE PHOSPHOLIPID TRANSPORT SYSTEM BINDING PROTEIN MLAD-RELATED"/>
    <property type="match status" value="1"/>
</dbReference>
<reference evidence="4" key="1">
    <citation type="journal article" date="2019" name="Int. J. Syst. Evol. Microbiol.">
        <title>The Global Catalogue of Microorganisms (GCM) 10K type strain sequencing project: providing services to taxonomists for standard genome sequencing and annotation.</title>
        <authorList>
            <consortium name="The Broad Institute Genomics Platform"/>
            <consortium name="The Broad Institute Genome Sequencing Center for Infectious Disease"/>
            <person name="Wu L."/>
            <person name="Ma J."/>
        </authorList>
    </citation>
    <scope>NUCLEOTIDE SEQUENCE [LARGE SCALE GENOMIC DNA]</scope>
    <source>
        <strain evidence="4">CGMCC 4.7330</strain>
    </source>
</reference>
<comment type="caution">
    <text evidence="3">The sequence shown here is derived from an EMBL/GenBank/DDBJ whole genome shotgun (WGS) entry which is preliminary data.</text>
</comment>
<dbReference type="InterPro" id="IPR052336">
    <property type="entry name" value="MlaD_Phospholipid_Transporter"/>
</dbReference>